<feature type="transmembrane region" description="Helical" evidence="1">
    <location>
        <begin position="228"/>
        <end position="247"/>
    </location>
</feature>
<dbReference type="GO" id="GO:0009103">
    <property type="term" value="P:lipopolysaccharide biosynthetic process"/>
    <property type="evidence" value="ECO:0007669"/>
    <property type="project" value="TreeGrafter"/>
</dbReference>
<evidence type="ECO:0000259" key="2">
    <source>
        <dbReference type="Pfam" id="PF01757"/>
    </source>
</evidence>
<dbReference type="EMBL" id="JAOCKG010000010">
    <property type="protein sequence ID" value="MDH2052915.1"/>
    <property type="molecule type" value="Genomic_DNA"/>
</dbReference>
<keyword evidence="4" id="KW-0808">Transferase</keyword>
<dbReference type="PANTHER" id="PTHR23028">
    <property type="entry name" value="ACETYLTRANSFERASE"/>
    <property type="match status" value="1"/>
</dbReference>
<feature type="domain" description="SGNH" evidence="3">
    <location>
        <begin position="413"/>
        <end position="657"/>
    </location>
</feature>
<evidence type="ECO:0000313" key="4">
    <source>
        <dbReference type="EMBL" id="MDH2052915.1"/>
    </source>
</evidence>
<feature type="transmembrane region" description="Helical" evidence="1">
    <location>
        <begin position="145"/>
        <end position="161"/>
    </location>
</feature>
<dbReference type="GO" id="GO:0016747">
    <property type="term" value="F:acyltransferase activity, transferring groups other than amino-acyl groups"/>
    <property type="evidence" value="ECO:0007669"/>
    <property type="project" value="InterPro"/>
</dbReference>
<dbReference type="InterPro" id="IPR050879">
    <property type="entry name" value="Acyltransferase_3"/>
</dbReference>
<feature type="domain" description="Acyltransferase 3" evidence="2">
    <location>
        <begin position="7"/>
        <end position="340"/>
    </location>
</feature>
<feature type="transmembrane region" description="Helical" evidence="1">
    <location>
        <begin position="325"/>
        <end position="342"/>
    </location>
</feature>
<protein>
    <submittedName>
        <fullName evidence="4">Acyltransferase</fullName>
    </submittedName>
</protein>
<keyword evidence="1" id="KW-0472">Membrane</keyword>
<feature type="transmembrane region" description="Helical" evidence="1">
    <location>
        <begin position="173"/>
        <end position="191"/>
    </location>
</feature>
<feature type="transmembrane region" description="Helical" evidence="1">
    <location>
        <begin position="286"/>
        <end position="305"/>
    </location>
</feature>
<name>A0AA42WCM3_9BURK</name>
<dbReference type="Proteomes" id="UP001161276">
    <property type="component" value="Unassembled WGS sequence"/>
</dbReference>
<evidence type="ECO:0000256" key="1">
    <source>
        <dbReference type="SAM" id="Phobius"/>
    </source>
</evidence>
<dbReference type="Pfam" id="PF01757">
    <property type="entry name" value="Acyl_transf_3"/>
    <property type="match status" value="1"/>
</dbReference>
<keyword evidence="1" id="KW-0812">Transmembrane</keyword>
<dbReference type="RefSeq" id="WP_006222926.1">
    <property type="nucleotide sequence ID" value="NZ_ALJE01000005.1"/>
</dbReference>
<dbReference type="InterPro" id="IPR002656">
    <property type="entry name" value="Acyl_transf_3_dom"/>
</dbReference>
<dbReference type="GO" id="GO:0016020">
    <property type="term" value="C:membrane"/>
    <property type="evidence" value="ECO:0007669"/>
    <property type="project" value="TreeGrafter"/>
</dbReference>
<feature type="transmembrane region" description="Helical" evidence="1">
    <location>
        <begin position="73"/>
        <end position="93"/>
    </location>
</feature>
<dbReference type="Pfam" id="PF19040">
    <property type="entry name" value="SGNH"/>
    <property type="match status" value="1"/>
</dbReference>
<feature type="transmembrane region" description="Helical" evidence="1">
    <location>
        <begin position="29"/>
        <end position="52"/>
    </location>
</feature>
<organism evidence="4 5">
    <name type="scientific">Achromobacter marplatensis</name>
    <dbReference type="NCBI Taxonomy" id="470868"/>
    <lineage>
        <taxon>Bacteria</taxon>
        <taxon>Pseudomonadati</taxon>
        <taxon>Pseudomonadota</taxon>
        <taxon>Betaproteobacteria</taxon>
        <taxon>Burkholderiales</taxon>
        <taxon>Alcaligenaceae</taxon>
        <taxon>Achromobacter</taxon>
    </lineage>
</organism>
<dbReference type="AlphaFoldDB" id="A0AA42WCM3"/>
<comment type="caution">
    <text evidence="4">The sequence shown here is derived from an EMBL/GenBank/DDBJ whole genome shotgun (WGS) entry which is preliminary data.</text>
</comment>
<proteinExistence type="predicted"/>
<gene>
    <name evidence="4" type="ORF">N5K24_21100</name>
</gene>
<dbReference type="InterPro" id="IPR043968">
    <property type="entry name" value="SGNH"/>
</dbReference>
<sequence>MIKYRPDIDGLRALAVLPVVLFHADINPFHGGFVGVDVFFVISGYLITLLLLQDFAAQRFSLRHFYVRRVRRIFPALLATVAFTLLASVFLLLPGELTEVGRATQRVAYFFSNHLFWHTQNDYWQQNALSNQPLLHTWSLAVEEQFYVVVPGLLALCFWLGRHSDRQGHGREALLWTLLLASLGLSQWMLARDPAGAFYLLPTRAWELLLGSLLASSTQRGKGVPRSAAMAQIAGTLGLCLILWSVFAYTGKTVFPGLNALAPCLGALLIIYSGARPGGSWVSRMLSFRPIVFIGLISYSLYLWHWPLLVLMRSTGWYAWGLPPVPVWWLLGVILVASWASWRWIERPFRAAGGDALAERRTLAWAAFALVACWALGYGAQRVGEAGQPFAQPLPQAIITLGADTLATPGARCEGNPSLQTIRDGKGGCALGDADAGAPAFAILGDSHARMWTSALDVLAYEQQQPGIGLTYSSCVPLAGVVPPTRRECVDITDAALDYLVRSPIKRIVIAGYWTDAAETVTELRDGQAEPGRSLFYTGLDRTLARLSKAGKTIDLVLDVPELPSDRTPYGKVIESLRHGGEAVYGPTLAQHQLRQQAVNADIEALRTKYGFTVLDPAALLCSAPGCLVADHGRTLYRDKHHLTDAGTRRFREALAPVFQPLP</sequence>
<evidence type="ECO:0000313" key="5">
    <source>
        <dbReference type="Proteomes" id="UP001161276"/>
    </source>
</evidence>
<keyword evidence="1" id="KW-1133">Transmembrane helix</keyword>
<reference evidence="4" key="1">
    <citation type="submission" date="2022-09" db="EMBL/GenBank/DDBJ databases">
        <title>Intensive care unit water sources are persistently colonized with multi-drug resistant bacteria and are the site of extensive horizontal gene transfer of antibiotic resistance genes.</title>
        <authorList>
            <person name="Diorio-Toth L."/>
        </authorList>
    </citation>
    <scope>NUCLEOTIDE SEQUENCE</scope>
    <source>
        <strain evidence="4">GD03676</strain>
    </source>
</reference>
<evidence type="ECO:0000259" key="3">
    <source>
        <dbReference type="Pfam" id="PF19040"/>
    </source>
</evidence>
<accession>A0AA42WCM3</accession>
<keyword evidence="4" id="KW-0012">Acyltransferase</keyword>
<feature type="transmembrane region" description="Helical" evidence="1">
    <location>
        <begin position="253"/>
        <end position="274"/>
    </location>
</feature>
<dbReference type="PANTHER" id="PTHR23028:SF53">
    <property type="entry name" value="ACYL_TRANSF_3 DOMAIN-CONTAINING PROTEIN"/>
    <property type="match status" value="1"/>
</dbReference>